<proteinExistence type="predicted"/>
<evidence type="ECO:0000313" key="3">
    <source>
        <dbReference type="Proteomes" id="UP000290439"/>
    </source>
</evidence>
<gene>
    <name evidence="2" type="ORF">NCTC10797_01257</name>
</gene>
<dbReference type="InterPro" id="IPR002818">
    <property type="entry name" value="DJ-1/PfpI"/>
</dbReference>
<reference evidence="2 3" key="1">
    <citation type="submission" date="2019-02" db="EMBL/GenBank/DDBJ databases">
        <authorList>
            <consortium name="Pathogen Informatics"/>
        </authorList>
    </citation>
    <scope>NUCLEOTIDE SEQUENCE [LARGE SCALE GENOMIC DNA]</scope>
    <source>
        <strain evidence="2 3">3012STDY6756504</strain>
    </source>
</reference>
<dbReference type="PANTHER" id="PTHR43130">
    <property type="entry name" value="ARAC-FAMILY TRANSCRIPTIONAL REGULATOR"/>
    <property type="match status" value="1"/>
</dbReference>
<dbReference type="CDD" id="cd03139">
    <property type="entry name" value="GATase1_PfpI_2"/>
    <property type="match status" value="1"/>
</dbReference>
<dbReference type="SUPFAM" id="SSF52317">
    <property type="entry name" value="Class I glutamine amidotransferase-like"/>
    <property type="match status" value="1"/>
</dbReference>
<feature type="domain" description="DJ-1/PfpI" evidence="1">
    <location>
        <begin position="7"/>
        <end position="170"/>
    </location>
</feature>
<evidence type="ECO:0000313" key="2">
    <source>
        <dbReference type="EMBL" id="VFA97494.1"/>
    </source>
</evidence>
<dbReference type="Gene3D" id="3.40.50.880">
    <property type="match status" value="1"/>
</dbReference>
<evidence type="ECO:0000259" key="1">
    <source>
        <dbReference type="Pfam" id="PF01965"/>
    </source>
</evidence>
<accession>A0A4U8VZJ4</accession>
<dbReference type="Pfam" id="PF01965">
    <property type="entry name" value="DJ-1_PfpI"/>
    <property type="match status" value="1"/>
</dbReference>
<dbReference type="InterPro" id="IPR052158">
    <property type="entry name" value="INH-QAR"/>
</dbReference>
<dbReference type="PANTHER" id="PTHR43130:SF15">
    <property type="entry name" value="THIJ_PFPI FAMILY PROTEIN (AFU_ORTHOLOGUE AFUA_5G14240)"/>
    <property type="match status" value="1"/>
</dbReference>
<dbReference type="EMBL" id="LR215973">
    <property type="protein sequence ID" value="VFA97494.1"/>
    <property type="molecule type" value="Genomic_DNA"/>
</dbReference>
<name>A0A4U8VZJ4_9NOCA</name>
<dbReference type="InterPro" id="IPR029062">
    <property type="entry name" value="Class_I_gatase-like"/>
</dbReference>
<dbReference type="Proteomes" id="UP000290439">
    <property type="component" value="Chromosome"/>
</dbReference>
<organism evidence="2 3">
    <name type="scientific">Nocardia cyriacigeorgica</name>
    <dbReference type="NCBI Taxonomy" id="135487"/>
    <lineage>
        <taxon>Bacteria</taxon>
        <taxon>Bacillati</taxon>
        <taxon>Actinomycetota</taxon>
        <taxon>Actinomycetes</taxon>
        <taxon>Mycobacteriales</taxon>
        <taxon>Nocardiaceae</taxon>
        <taxon>Nocardia</taxon>
    </lineage>
</organism>
<dbReference type="AlphaFoldDB" id="A0A4U8VZJ4"/>
<sequence length="206" mass="21788">MKQAQHRVGLVLFDGFEVLDVFGPVELFSRLPAEYPISYVASHEGPVRSSQGVEVIATDSFATSPAPDIVMVPGGMGTRELAGNTTFLRELADWAKSAALITSVCTGSALLAAAGLLDGYRATSNKMAFAWASGHGTDVTWIPSARWVHDRDRWTSAGVAAGMDMTAALIGHLSGAAAAATAAREIELEVHTDADWDPFAAHYGLR</sequence>
<protein>
    <submittedName>
        <fullName evidence="2">Transcriptional activator FtrA</fullName>
    </submittedName>
</protein>